<sequence>MAAKRIAQSSINWSAIAERVPAEQRPHFFAFKAKSDAYLRKVVALPEQPPKIDWALYKSKVPNPAMVDDFQKKYDAFKIPVPDDNVSSVIAAEEKEAAAKVQKFKQESAARIVEHEEMLKKLAAQIPLKDMTMEDFAYAFPDECLDPINRPTYWPHEPEDQPGMEDKKDAHH</sequence>
<dbReference type="InterPro" id="IPR036228">
    <property type="entry name" value="ATP_synth_F0_dsu_sf_mt"/>
</dbReference>
<keyword evidence="4" id="KW-0138">CF(0)</keyword>
<proteinExistence type="evidence at transcript level"/>
<dbReference type="GO" id="GO:0015986">
    <property type="term" value="P:proton motive force-driven ATP synthesis"/>
    <property type="evidence" value="ECO:0007669"/>
    <property type="project" value="UniProtKB-UniRule"/>
</dbReference>
<evidence type="ECO:0000256" key="10">
    <source>
        <dbReference type="PIRNR" id="PIRNR005514"/>
    </source>
</evidence>
<keyword evidence="9 10" id="KW-0472">Membrane</keyword>
<evidence type="ECO:0000256" key="6">
    <source>
        <dbReference type="ARBA" id="ARBA00022792"/>
    </source>
</evidence>
<dbReference type="GO" id="GO:0015078">
    <property type="term" value="F:proton transmembrane transporter activity"/>
    <property type="evidence" value="ECO:0007669"/>
    <property type="project" value="InterPro"/>
</dbReference>
<dbReference type="InterPro" id="IPR008689">
    <property type="entry name" value="ATP_synth_F0_dsu_mt"/>
</dbReference>
<evidence type="ECO:0000256" key="4">
    <source>
        <dbReference type="ARBA" id="ARBA00022547"/>
    </source>
</evidence>
<protein>
    <recommendedName>
        <fullName evidence="10">ATP synthase subunit d, mitochondrial</fullName>
    </recommendedName>
</protein>
<evidence type="ECO:0000256" key="2">
    <source>
        <dbReference type="ARBA" id="ARBA00006842"/>
    </source>
</evidence>
<dbReference type="GO" id="GO:0045259">
    <property type="term" value="C:proton-transporting ATP synthase complex"/>
    <property type="evidence" value="ECO:0007669"/>
    <property type="project" value="UniProtKB-KW"/>
</dbReference>
<name>Q1W298_9HEMI</name>
<accession>Q1W298</accession>
<reference evidence="12" key="1">
    <citation type="submission" date="2006-03" db="EMBL/GenBank/DDBJ databases">
        <authorList>
            <person name="Hunter W.B."/>
            <person name="Hunnicutt L.E."/>
            <person name="Wistrom C.M."/>
            <person name="Purcell A.H."/>
        </authorList>
    </citation>
    <scope>NUCLEOTIDE SEQUENCE</scope>
    <source>
        <strain evidence="12">WHGA0270</strain>
    </source>
</reference>
<keyword evidence="5 10" id="KW-0375">Hydrogen ion transport</keyword>
<dbReference type="GO" id="GO:0005743">
    <property type="term" value="C:mitochondrial inner membrane"/>
    <property type="evidence" value="ECO:0007669"/>
    <property type="project" value="UniProtKB-SubCell"/>
</dbReference>
<evidence type="ECO:0000256" key="7">
    <source>
        <dbReference type="ARBA" id="ARBA00023065"/>
    </source>
</evidence>
<dbReference type="EMBL" id="DQ445529">
    <property type="protein sequence ID" value="ABD98767.1"/>
    <property type="molecule type" value="mRNA"/>
</dbReference>
<evidence type="ECO:0000256" key="11">
    <source>
        <dbReference type="SAM" id="MobiDB-lite"/>
    </source>
</evidence>
<evidence type="ECO:0000256" key="1">
    <source>
        <dbReference type="ARBA" id="ARBA00004273"/>
    </source>
</evidence>
<evidence type="ECO:0000313" key="12">
    <source>
        <dbReference type="EMBL" id="ABD98767.1"/>
    </source>
</evidence>
<dbReference type="PIRSF" id="PIRSF005514">
    <property type="entry name" value="ATPase_F0_D_mt"/>
    <property type="match status" value="1"/>
</dbReference>
<evidence type="ECO:0000256" key="8">
    <source>
        <dbReference type="ARBA" id="ARBA00023128"/>
    </source>
</evidence>
<comment type="similarity">
    <text evidence="2 10">Belongs to the ATPase d subunit family.</text>
</comment>
<dbReference type="Pfam" id="PF05873">
    <property type="entry name" value="Mt_ATP-synt_D"/>
    <property type="match status" value="1"/>
</dbReference>
<comment type="subcellular location">
    <subcellularLocation>
        <location evidence="1 10">Mitochondrion inner membrane</location>
    </subcellularLocation>
</comment>
<dbReference type="AlphaFoldDB" id="Q1W298"/>
<keyword evidence="8 10" id="KW-0496">Mitochondrion</keyword>
<evidence type="ECO:0000256" key="9">
    <source>
        <dbReference type="ARBA" id="ARBA00023136"/>
    </source>
</evidence>
<comment type="function">
    <text evidence="10">Mitochondrial membrane ATP synthase (F(1)F(0) ATP synthase or Complex V) produces ATP from ADP in the presence of a proton gradient across the membrane which is generated by electron transport complexes of the respiratory chain. F-type ATPases consist of two structural domains, F(1) - containing the extramembraneous catalytic core, and F(0) - containing the membrane proton channel, linked together by a central stalk and a peripheral stalk. During catalysis, ATP synthesis in the catalytic domain of F(1) is coupled via a rotary mechanism of the central stalk subunits to proton translocation.</text>
</comment>
<feature type="compositionally biased region" description="Basic and acidic residues" evidence="11">
    <location>
        <begin position="156"/>
        <end position="172"/>
    </location>
</feature>
<keyword evidence="7 10" id="KW-0406">Ion transport</keyword>
<keyword evidence="3 10" id="KW-0813">Transport</keyword>
<organism evidence="12">
    <name type="scientific">Graphocephala atropunctata</name>
    <dbReference type="NCBI Taxonomy" id="36148"/>
    <lineage>
        <taxon>Eukaryota</taxon>
        <taxon>Metazoa</taxon>
        <taxon>Ecdysozoa</taxon>
        <taxon>Arthropoda</taxon>
        <taxon>Hexapoda</taxon>
        <taxon>Insecta</taxon>
        <taxon>Pterygota</taxon>
        <taxon>Neoptera</taxon>
        <taxon>Paraneoptera</taxon>
        <taxon>Hemiptera</taxon>
        <taxon>Auchenorrhyncha</taxon>
        <taxon>Membracoidea</taxon>
        <taxon>Cicadellidae</taxon>
        <taxon>Cicadellinae</taxon>
        <taxon>Cicadellini</taxon>
        <taxon>Graphocephala</taxon>
    </lineage>
</organism>
<feature type="region of interest" description="Disordered" evidence="11">
    <location>
        <begin position="149"/>
        <end position="172"/>
    </location>
</feature>
<dbReference type="PANTHER" id="PTHR12700">
    <property type="entry name" value="ATP SYNTHASE SUBUNIT D, MITOCHONDRIAL"/>
    <property type="match status" value="1"/>
</dbReference>
<dbReference type="SUPFAM" id="SSF161065">
    <property type="entry name" value="ATP synthase D chain-like"/>
    <property type="match status" value="1"/>
</dbReference>
<keyword evidence="6 10" id="KW-0999">Mitochondrion inner membrane</keyword>
<evidence type="ECO:0000256" key="5">
    <source>
        <dbReference type="ARBA" id="ARBA00022781"/>
    </source>
</evidence>
<evidence type="ECO:0000256" key="3">
    <source>
        <dbReference type="ARBA" id="ARBA00022448"/>
    </source>
</evidence>
<dbReference type="Gene3D" id="6.10.280.70">
    <property type="match status" value="1"/>
</dbReference>